<keyword evidence="2" id="KW-0732">Signal</keyword>
<keyword evidence="4" id="KW-1185">Reference proteome</keyword>
<feature type="compositionally biased region" description="Low complexity" evidence="1">
    <location>
        <begin position="27"/>
        <end position="45"/>
    </location>
</feature>
<feature type="region of interest" description="Disordered" evidence="1">
    <location>
        <begin position="67"/>
        <end position="219"/>
    </location>
</feature>
<protein>
    <submittedName>
        <fullName evidence="3">Uncharacterized protein</fullName>
    </submittedName>
</protein>
<sequence>MKFLNILVLAASVSAFSLDPRHHQSKNAKGNKAAKASKANNTARAIEAVTPETRALPVSVEIESRNVVEVRHHQSKNSKASKASKANKNGNAAANATARAVEGSEDEKRALPVEIDARDTVAARHHQSKNSKASKASKANKNGNAAANATARAVDTLEDEKRSMPVPLDLESRDVEARHHQSKNAKGNKASKASKASKNGNAAANATARAVDTEGKAPVDLVGRAFVA</sequence>
<feature type="compositionally biased region" description="Low complexity" evidence="1">
    <location>
        <begin position="184"/>
        <end position="206"/>
    </location>
</feature>
<proteinExistence type="predicted"/>
<evidence type="ECO:0000313" key="4">
    <source>
        <dbReference type="Proteomes" id="UP001465668"/>
    </source>
</evidence>
<dbReference type="EMBL" id="JARVKM010000091">
    <property type="protein sequence ID" value="KAK9770513.1"/>
    <property type="molecule type" value="Genomic_DNA"/>
</dbReference>
<feature type="chain" id="PRO_5046773651" evidence="2">
    <location>
        <begin position="16"/>
        <end position="228"/>
    </location>
</feature>
<organism evidence="3 4">
    <name type="scientific">Seiridium cardinale</name>
    <dbReference type="NCBI Taxonomy" id="138064"/>
    <lineage>
        <taxon>Eukaryota</taxon>
        <taxon>Fungi</taxon>
        <taxon>Dikarya</taxon>
        <taxon>Ascomycota</taxon>
        <taxon>Pezizomycotina</taxon>
        <taxon>Sordariomycetes</taxon>
        <taxon>Xylariomycetidae</taxon>
        <taxon>Amphisphaeriales</taxon>
        <taxon>Sporocadaceae</taxon>
        <taxon>Seiridium</taxon>
    </lineage>
</organism>
<evidence type="ECO:0000313" key="3">
    <source>
        <dbReference type="EMBL" id="KAK9770513.1"/>
    </source>
</evidence>
<reference evidence="3 4" key="1">
    <citation type="submission" date="2024-02" db="EMBL/GenBank/DDBJ databases">
        <title>First draft genome assembly of two strains of Seiridium cardinale.</title>
        <authorList>
            <person name="Emiliani G."/>
            <person name="Scali E."/>
        </authorList>
    </citation>
    <scope>NUCLEOTIDE SEQUENCE [LARGE SCALE GENOMIC DNA]</scope>
    <source>
        <strain evidence="3 4">BM-138-000479</strain>
    </source>
</reference>
<feature type="compositionally biased region" description="Low complexity" evidence="1">
    <location>
        <begin position="130"/>
        <end position="149"/>
    </location>
</feature>
<accession>A0ABR2X9P1</accession>
<dbReference type="Proteomes" id="UP001465668">
    <property type="component" value="Unassembled WGS sequence"/>
</dbReference>
<feature type="compositionally biased region" description="Basic and acidic residues" evidence="1">
    <location>
        <begin position="170"/>
        <end position="179"/>
    </location>
</feature>
<comment type="caution">
    <text evidence="3">The sequence shown here is derived from an EMBL/GenBank/DDBJ whole genome shotgun (WGS) entry which is preliminary data.</text>
</comment>
<feature type="region of interest" description="Disordered" evidence="1">
    <location>
        <begin position="21"/>
        <end position="46"/>
    </location>
</feature>
<gene>
    <name evidence="3" type="ORF">SCAR479_12784</name>
</gene>
<evidence type="ECO:0000256" key="2">
    <source>
        <dbReference type="SAM" id="SignalP"/>
    </source>
</evidence>
<feature type="compositionally biased region" description="Basic and acidic residues" evidence="1">
    <location>
        <begin position="106"/>
        <end position="122"/>
    </location>
</feature>
<name>A0ABR2X9P1_9PEZI</name>
<feature type="signal peptide" evidence="2">
    <location>
        <begin position="1"/>
        <end position="15"/>
    </location>
</feature>
<evidence type="ECO:0000256" key="1">
    <source>
        <dbReference type="SAM" id="MobiDB-lite"/>
    </source>
</evidence>
<feature type="compositionally biased region" description="Low complexity" evidence="1">
    <location>
        <begin position="77"/>
        <end position="96"/>
    </location>
</feature>